<proteinExistence type="predicted"/>
<sequence>METFLTGTGNNDDLFSNQNGCSYSKLPRFVHGKKVNNNESFTSVEEDSSDILVSEGDGSGSEMDITEDYPSETRAITRKDSTFCVPLIRVEDWSFSESDMEDDLEDSLPPFSFVGTKEKLIEKPEDLSNSGKKDSPSNEEVLERIISELRTEVTTLKEQLEQEKKAGSDVKSLKTQQICTLTFKLANAVRQRELAEGELAKVKKEMEELKEVLGAQHEELKAEGEECGNDGSRQQEESVLQECAVEETGEVNEQEKMAKDDTIVLSFPDKDEKNRLNDCVDNGEVFSAFGEELKAEGEEVLSFPDKDERNGLDDFVENREVFSSFDNKCDKLLNDDSLHEDWPTEVHSQDIPCDIGLLSSSLALTDDDCTKGNLSIRDESEDVHQVDASLQSSLSGPSDTNEESPRENGEELEKIREDVCKVQENAIKLSDTSYELVEDTQNATKQKNNTLETLSPCSVQNFPRIFSKIIEEDQISSLPTLPKATDYTEEKFGTLLTDNRATNQSPLSFFGEADEEPDVHLKDFLKKEGEENLTSGPGTVQEGTTLESFLKNEPVLKVFETGDYKSSDRISMISNTAENATESYIRKGSENEFFSQTVSQEVEDLKQQLKSAMQKIEELRLENKEMKKEIENLSSSTAEKAFLLKTTKFTDRLLRDMKEREAKVHVPQLRSSASDKIGLEREYGHTGLPAQSQVGLTGDIRRKTSIPLKIIGEKLKEITRSVENMAMDPESCEETSTDVCKSYFVDLKSPYQNYPFEMEEPLIRPSESKTFSAQSSPFFQDNPGQTQRGCYTSVQKLGEENLISPKKFQQQLIERDHGQRENALKLTDGLTHAPERCVYESPRRRWKLHVDAPDYVQRYVVRSSAHIANMRDLKPEEIAFYSKQTYK</sequence>
<evidence type="ECO:0000256" key="2">
    <source>
        <dbReference type="SAM" id="MobiDB-lite"/>
    </source>
</evidence>
<dbReference type="EMBL" id="CALNXJ010000012">
    <property type="protein sequence ID" value="CAH3110866.1"/>
    <property type="molecule type" value="Genomic_DNA"/>
</dbReference>
<protein>
    <submittedName>
        <fullName evidence="3">Uncharacterized protein</fullName>
    </submittedName>
</protein>
<accession>A0AAU9WHU0</accession>
<feature type="compositionally biased region" description="Polar residues" evidence="2">
    <location>
        <begin position="388"/>
        <end position="399"/>
    </location>
</feature>
<gene>
    <name evidence="3" type="ORF">PMEA_00003854</name>
</gene>
<dbReference type="Proteomes" id="UP001159428">
    <property type="component" value="Unassembled WGS sequence"/>
</dbReference>
<feature type="region of interest" description="Disordered" evidence="2">
    <location>
        <begin position="377"/>
        <end position="412"/>
    </location>
</feature>
<keyword evidence="4" id="KW-1185">Reference proteome</keyword>
<keyword evidence="1" id="KW-0175">Coiled coil</keyword>
<comment type="caution">
    <text evidence="3">The sequence shown here is derived from an EMBL/GenBank/DDBJ whole genome shotgun (WGS) entry which is preliminary data.</text>
</comment>
<evidence type="ECO:0000256" key="1">
    <source>
        <dbReference type="SAM" id="Coils"/>
    </source>
</evidence>
<dbReference type="AlphaFoldDB" id="A0AAU9WHU0"/>
<reference evidence="3 4" key="1">
    <citation type="submission" date="2022-05" db="EMBL/GenBank/DDBJ databases">
        <authorList>
            <consortium name="Genoscope - CEA"/>
            <person name="William W."/>
        </authorList>
    </citation>
    <scope>NUCLEOTIDE SEQUENCE [LARGE SCALE GENOMIC DNA]</scope>
</reference>
<organism evidence="3 4">
    <name type="scientific">Pocillopora meandrina</name>
    <dbReference type="NCBI Taxonomy" id="46732"/>
    <lineage>
        <taxon>Eukaryota</taxon>
        <taxon>Metazoa</taxon>
        <taxon>Cnidaria</taxon>
        <taxon>Anthozoa</taxon>
        <taxon>Hexacorallia</taxon>
        <taxon>Scleractinia</taxon>
        <taxon>Astrocoeniina</taxon>
        <taxon>Pocilloporidae</taxon>
        <taxon>Pocillopora</taxon>
    </lineage>
</organism>
<feature type="coiled-coil region" evidence="1">
    <location>
        <begin position="595"/>
        <end position="636"/>
    </location>
</feature>
<feature type="coiled-coil region" evidence="1">
    <location>
        <begin position="139"/>
        <end position="226"/>
    </location>
</feature>
<evidence type="ECO:0000313" key="3">
    <source>
        <dbReference type="EMBL" id="CAH3110866.1"/>
    </source>
</evidence>
<name>A0AAU9WHU0_9CNID</name>
<evidence type="ECO:0000313" key="4">
    <source>
        <dbReference type="Proteomes" id="UP001159428"/>
    </source>
</evidence>
<feature type="compositionally biased region" description="Basic and acidic residues" evidence="2">
    <location>
        <begin position="403"/>
        <end position="412"/>
    </location>
</feature>
<feature type="region of interest" description="Disordered" evidence="2">
    <location>
        <begin position="42"/>
        <end position="65"/>
    </location>
</feature>